<dbReference type="STRING" id="751945.Theos_0886"/>
<dbReference type="SUPFAM" id="SSF88723">
    <property type="entry name" value="PIN domain-like"/>
    <property type="match status" value="1"/>
</dbReference>
<keyword evidence="3 6" id="KW-0479">Metal-binding</keyword>
<dbReference type="HOGENOM" id="CLU_121774_1_3_0"/>
<keyword evidence="6" id="KW-0800">Toxin</keyword>
<dbReference type="Proteomes" id="UP000000211">
    <property type="component" value="Chromosome"/>
</dbReference>
<dbReference type="PATRIC" id="fig|751945.3.peg.878"/>
<evidence type="ECO:0000256" key="1">
    <source>
        <dbReference type="ARBA" id="ARBA00022649"/>
    </source>
</evidence>
<proteinExistence type="inferred from homology"/>
<dbReference type="eggNOG" id="COG4113">
    <property type="taxonomic scope" value="Bacteria"/>
</dbReference>
<keyword evidence="5 6" id="KW-0460">Magnesium</keyword>
<gene>
    <name evidence="6" type="primary">vapC</name>
    <name evidence="8" type="ORF">Theos_0886</name>
</gene>
<evidence type="ECO:0000256" key="4">
    <source>
        <dbReference type="ARBA" id="ARBA00022801"/>
    </source>
</evidence>
<dbReference type="GO" id="GO:0004540">
    <property type="term" value="F:RNA nuclease activity"/>
    <property type="evidence" value="ECO:0007669"/>
    <property type="project" value="InterPro"/>
</dbReference>
<organism evidence="8 9">
    <name type="scientific">Thermus oshimai JL-2</name>
    <dbReference type="NCBI Taxonomy" id="751945"/>
    <lineage>
        <taxon>Bacteria</taxon>
        <taxon>Thermotogati</taxon>
        <taxon>Deinococcota</taxon>
        <taxon>Deinococci</taxon>
        <taxon>Thermales</taxon>
        <taxon>Thermaceae</taxon>
        <taxon>Thermus</taxon>
    </lineage>
</organism>
<protein>
    <recommendedName>
        <fullName evidence="6">Ribonuclease VapC</fullName>
        <shortName evidence="6">RNase VapC</shortName>
        <ecNumber evidence="6">3.1.-.-</ecNumber>
    </recommendedName>
    <alternativeName>
        <fullName evidence="6">Toxin VapC</fullName>
    </alternativeName>
</protein>
<evidence type="ECO:0000259" key="7">
    <source>
        <dbReference type="Pfam" id="PF01850"/>
    </source>
</evidence>
<dbReference type="InterPro" id="IPR044153">
    <property type="entry name" value="PIN_Pae0151-like"/>
</dbReference>
<dbReference type="Pfam" id="PF01850">
    <property type="entry name" value="PIN"/>
    <property type="match status" value="1"/>
</dbReference>
<evidence type="ECO:0000313" key="8">
    <source>
        <dbReference type="EMBL" id="AFV75942.1"/>
    </source>
</evidence>
<dbReference type="EC" id="3.1.-.-" evidence="6"/>
<sequence length="145" mass="16056">MSKIYWVVDASLALALVLPHPAQKEAEAFWREEAPKGEVWVPRLFAAEVASVLRALVFARRMAQGEAEELLEILLELPDRFAEDEALALRALRWAGALGQKRAYDAFYVALAEEKGAQLLTVDLKLAHALHAQGVPWVRALGEAV</sequence>
<evidence type="ECO:0000256" key="6">
    <source>
        <dbReference type="HAMAP-Rule" id="MF_00265"/>
    </source>
</evidence>
<dbReference type="AlphaFoldDB" id="K7RHR4"/>
<comment type="similarity">
    <text evidence="6">Belongs to the PINc/VapC protein family.</text>
</comment>
<dbReference type="InterPro" id="IPR029060">
    <property type="entry name" value="PIN-like_dom_sf"/>
</dbReference>
<evidence type="ECO:0000313" key="9">
    <source>
        <dbReference type="Proteomes" id="UP000000211"/>
    </source>
</evidence>
<feature type="domain" description="PIN" evidence="7">
    <location>
        <begin position="7"/>
        <end position="128"/>
    </location>
</feature>
<dbReference type="InterPro" id="IPR002716">
    <property type="entry name" value="PIN_dom"/>
</dbReference>
<dbReference type="GO" id="GO:0016787">
    <property type="term" value="F:hydrolase activity"/>
    <property type="evidence" value="ECO:0007669"/>
    <property type="project" value="UniProtKB-KW"/>
</dbReference>
<dbReference type="HAMAP" id="MF_00265">
    <property type="entry name" value="VapC_Nob1"/>
    <property type="match status" value="1"/>
</dbReference>
<reference evidence="8 9" key="1">
    <citation type="journal article" date="2013" name="Genome Announc.">
        <title>Whole Genome Sequencing of Thermus oshimai JL-2 and Thermus thermophilus JL-18, Incomplete Denitrifiers from the United States Great Basin.</title>
        <authorList>
            <person name="Murugapiran S.K."/>
            <person name="Huntemann M."/>
            <person name="Wei C.L."/>
            <person name="Han J."/>
            <person name="Detter J.C."/>
            <person name="Han C.S."/>
            <person name="Erkkila T.H."/>
            <person name="Teshima H."/>
            <person name="Chen A."/>
            <person name="Kyrpides N."/>
            <person name="Mavrommatis K."/>
            <person name="Markowitz V."/>
            <person name="Szeto E."/>
            <person name="Ivanova N."/>
            <person name="Pagani I."/>
            <person name="Lam J."/>
            <person name="McDonald A.I."/>
            <person name="Dodsworth J.A."/>
            <person name="Pati A."/>
            <person name="Goodwin L."/>
            <person name="Peters L."/>
            <person name="Pitluck S."/>
            <person name="Woyke T."/>
            <person name="Hedlund B.P."/>
        </authorList>
    </citation>
    <scope>NUCLEOTIDE SEQUENCE</scope>
    <source>
        <strain evidence="8 9">JL-2</strain>
    </source>
</reference>
<keyword evidence="9" id="KW-1185">Reference proteome</keyword>
<dbReference type="EMBL" id="CP003249">
    <property type="protein sequence ID" value="AFV75942.1"/>
    <property type="molecule type" value="Genomic_DNA"/>
</dbReference>
<accession>K7RHR4</accession>
<dbReference type="GO" id="GO:0000287">
    <property type="term" value="F:magnesium ion binding"/>
    <property type="evidence" value="ECO:0007669"/>
    <property type="project" value="UniProtKB-UniRule"/>
</dbReference>
<dbReference type="InterPro" id="IPR051619">
    <property type="entry name" value="TypeII_TA_RNase_PINc/VapC"/>
</dbReference>
<dbReference type="PANTHER" id="PTHR35901">
    <property type="entry name" value="RIBONUCLEASE VAPC3"/>
    <property type="match status" value="1"/>
</dbReference>
<dbReference type="GO" id="GO:0090729">
    <property type="term" value="F:toxin activity"/>
    <property type="evidence" value="ECO:0007669"/>
    <property type="project" value="UniProtKB-KW"/>
</dbReference>
<feature type="binding site" evidence="6">
    <location>
        <position position="9"/>
    </location>
    <ligand>
        <name>Mg(2+)</name>
        <dbReference type="ChEBI" id="CHEBI:18420"/>
    </ligand>
</feature>
<dbReference type="KEGG" id="tos:Theos_0886"/>
<name>K7RHR4_THEOS</name>
<comment type="function">
    <text evidence="6">Toxic component of a toxin-antitoxin (TA) system. An RNase.</text>
</comment>
<evidence type="ECO:0000256" key="2">
    <source>
        <dbReference type="ARBA" id="ARBA00022722"/>
    </source>
</evidence>
<dbReference type="InterPro" id="IPR022907">
    <property type="entry name" value="VapC_family"/>
</dbReference>
<dbReference type="PANTHER" id="PTHR35901:SF1">
    <property type="entry name" value="EXONUCLEASE VAPC9"/>
    <property type="match status" value="1"/>
</dbReference>
<evidence type="ECO:0000256" key="3">
    <source>
        <dbReference type="ARBA" id="ARBA00022723"/>
    </source>
</evidence>
<dbReference type="Gene3D" id="3.40.50.1010">
    <property type="entry name" value="5'-nuclease"/>
    <property type="match status" value="1"/>
</dbReference>
<keyword evidence="2 6" id="KW-0540">Nuclease</keyword>
<dbReference type="RefSeq" id="WP_016329133.1">
    <property type="nucleotide sequence ID" value="NC_019386.1"/>
</dbReference>
<evidence type="ECO:0000256" key="5">
    <source>
        <dbReference type="ARBA" id="ARBA00022842"/>
    </source>
</evidence>
<keyword evidence="4 6" id="KW-0378">Hydrolase</keyword>
<comment type="cofactor">
    <cofactor evidence="6">
        <name>Mg(2+)</name>
        <dbReference type="ChEBI" id="CHEBI:18420"/>
    </cofactor>
</comment>
<keyword evidence="1 6" id="KW-1277">Toxin-antitoxin system</keyword>
<dbReference type="CDD" id="cd09873">
    <property type="entry name" value="PIN_Pae0151-like"/>
    <property type="match status" value="1"/>
</dbReference>
<dbReference type="OrthoDB" id="32153at2"/>
<feature type="binding site" evidence="6">
    <location>
        <position position="105"/>
    </location>
    <ligand>
        <name>Mg(2+)</name>
        <dbReference type="ChEBI" id="CHEBI:18420"/>
    </ligand>
</feature>